<feature type="region of interest" description="Disordered" evidence="12">
    <location>
        <begin position="21"/>
        <end position="43"/>
    </location>
</feature>
<dbReference type="InterPro" id="IPR001005">
    <property type="entry name" value="SANT/Myb"/>
</dbReference>
<evidence type="ECO:0000256" key="3">
    <source>
        <dbReference type="ARBA" id="ARBA00022723"/>
    </source>
</evidence>
<keyword evidence="7" id="KW-0175">Coiled coil</keyword>
<evidence type="ECO:0000259" key="13">
    <source>
        <dbReference type="PROSITE" id="PS51156"/>
    </source>
</evidence>
<keyword evidence="3" id="KW-0479">Metal-binding</keyword>
<sequence length="321" mass="36891">MVPVGTRYKLRDAHRFHATSTTDACPYERGSPTKRPEKGHSVHIGSKYQARVPRTVPPDLPPADSAPDRAVQVWSPRSGISDSELDAYTSFAAELYGYNEEQALGLLQWHGHDLDKAISELGNFVPIVDEWTAEDDARFENALVVHSKNFRVIQRMFPKKTIPSLVKHYYLWKQTRTYTSLLEHRILRPTTTPRGRWIFENGKAQGGSTRIRKGTICGRFLERVGGDSEKNGSFQRDPEKAVATARKDRYQQRYFCLKRGDLEQLTQGLPYEFDSTMQAMDREIANMRKQVQKNKQDLSRMKHLYARSIDVVLHFHDNGLL</sequence>
<dbReference type="GO" id="GO:0003714">
    <property type="term" value="F:transcription corepressor activity"/>
    <property type="evidence" value="ECO:0007669"/>
    <property type="project" value="TreeGrafter"/>
</dbReference>
<evidence type="ECO:0000256" key="2">
    <source>
        <dbReference type="ARBA" id="ARBA00022491"/>
    </source>
</evidence>
<dbReference type="InterPro" id="IPR009057">
    <property type="entry name" value="Homeodomain-like_sf"/>
</dbReference>
<dbReference type="OMA" id="KNFRVIQ"/>
<keyword evidence="2" id="KW-0678">Repressor</keyword>
<keyword evidence="5" id="KW-0862">Zinc</keyword>
<dbReference type="Gene3D" id="1.10.10.60">
    <property type="entry name" value="Homeodomain-like"/>
    <property type="match status" value="1"/>
</dbReference>
<dbReference type="FunFam" id="1.10.10.60:FF:000012">
    <property type="entry name" value="Metastasis-associated 1 family, member 3"/>
    <property type="match status" value="1"/>
</dbReference>
<dbReference type="GO" id="GO:0005667">
    <property type="term" value="C:transcription regulator complex"/>
    <property type="evidence" value="ECO:0007669"/>
    <property type="project" value="TreeGrafter"/>
</dbReference>
<dbReference type="SUPFAM" id="SSF46689">
    <property type="entry name" value="Homeodomain-like"/>
    <property type="match status" value="1"/>
</dbReference>
<comment type="similarity">
    <text evidence="11">Belongs to the CoREST family.</text>
</comment>
<accession>A0A9D4PVE8</accession>
<dbReference type="Pfam" id="PF20878">
    <property type="entry name" value="REST_helical"/>
    <property type="match status" value="1"/>
</dbReference>
<evidence type="ECO:0000256" key="7">
    <source>
        <dbReference type="ARBA" id="ARBA00023054"/>
    </source>
</evidence>
<dbReference type="GO" id="GO:0000118">
    <property type="term" value="C:histone deacetylase complex"/>
    <property type="evidence" value="ECO:0007669"/>
    <property type="project" value="TreeGrafter"/>
</dbReference>
<feature type="domain" description="ELM2" evidence="13">
    <location>
        <begin position="40"/>
        <end position="125"/>
    </location>
</feature>
<evidence type="ECO:0008006" key="17">
    <source>
        <dbReference type="Google" id="ProtNLM"/>
    </source>
</evidence>
<keyword evidence="8" id="KW-0238">DNA-binding</keyword>
<keyword evidence="6" id="KW-0805">Transcription regulation</keyword>
<dbReference type="Pfam" id="PF01448">
    <property type="entry name" value="ELM2"/>
    <property type="match status" value="1"/>
</dbReference>
<keyword evidence="10" id="KW-0539">Nucleus</keyword>
<dbReference type="GO" id="GO:0008270">
    <property type="term" value="F:zinc ion binding"/>
    <property type="evidence" value="ECO:0007669"/>
    <property type="project" value="UniProtKB-KW"/>
</dbReference>
<keyword evidence="16" id="KW-1185">Reference proteome</keyword>
<dbReference type="GO" id="GO:0003677">
    <property type="term" value="F:DNA binding"/>
    <property type="evidence" value="ECO:0007669"/>
    <property type="project" value="UniProtKB-KW"/>
</dbReference>
<dbReference type="SMART" id="SM00717">
    <property type="entry name" value="SANT"/>
    <property type="match status" value="1"/>
</dbReference>
<evidence type="ECO:0000256" key="11">
    <source>
        <dbReference type="ARBA" id="ARBA00038011"/>
    </source>
</evidence>
<feature type="domain" description="SANT" evidence="14">
    <location>
        <begin position="126"/>
        <end position="177"/>
    </location>
</feature>
<dbReference type="Gene3D" id="4.10.1240.50">
    <property type="match status" value="1"/>
</dbReference>
<comment type="caution">
    <text evidence="15">The sequence shown here is derived from an EMBL/GenBank/DDBJ whole genome shotgun (WGS) entry which is preliminary data.</text>
</comment>
<dbReference type="InterPro" id="IPR017884">
    <property type="entry name" value="SANT_dom"/>
</dbReference>
<name>A0A9D4PVE8_RHISA</name>
<gene>
    <name evidence="15" type="ORF">HPB52_009921</name>
</gene>
<dbReference type="PANTHER" id="PTHR16089">
    <property type="entry name" value="REST COREPRESSOR COREST PROTEIN-RELATED"/>
    <property type="match status" value="1"/>
</dbReference>
<reference evidence="15" key="2">
    <citation type="submission" date="2021-09" db="EMBL/GenBank/DDBJ databases">
        <authorList>
            <person name="Jia N."/>
            <person name="Wang J."/>
            <person name="Shi W."/>
            <person name="Du L."/>
            <person name="Sun Y."/>
            <person name="Zhan W."/>
            <person name="Jiang J."/>
            <person name="Wang Q."/>
            <person name="Zhang B."/>
            <person name="Ji P."/>
            <person name="Sakyi L.B."/>
            <person name="Cui X."/>
            <person name="Yuan T."/>
            <person name="Jiang B."/>
            <person name="Yang W."/>
            <person name="Lam T.T.-Y."/>
            <person name="Chang Q."/>
            <person name="Ding S."/>
            <person name="Wang X."/>
            <person name="Zhu J."/>
            <person name="Ruan X."/>
            <person name="Zhao L."/>
            <person name="Wei J."/>
            <person name="Que T."/>
            <person name="Du C."/>
            <person name="Cheng J."/>
            <person name="Dai P."/>
            <person name="Han X."/>
            <person name="Huang E."/>
            <person name="Gao Y."/>
            <person name="Liu J."/>
            <person name="Shao H."/>
            <person name="Ye R."/>
            <person name="Li L."/>
            <person name="Wei W."/>
            <person name="Wang X."/>
            <person name="Wang C."/>
            <person name="Huo Q."/>
            <person name="Li W."/>
            <person name="Guo W."/>
            <person name="Chen H."/>
            <person name="Chen S."/>
            <person name="Zhou L."/>
            <person name="Zhou L."/>
            <person name="Ni X."/>
            <person name="Tian J."/>
            <person name="Zhou Y."/>
            <person name="Sheng Y."/>
            <person name="Liu T."/>
            <person name="Pan Y."/>
            <person name="Xia L."/>
            <person name="Li J."/>
            <person name="Zhao F."/>
            <person name="Cao W."/>
        </authorList>
    </citation>
    <scope>NUCLEOTIDE SEQUENCE</scope>
    <source>
        <strain evidence="15">Rsan-2018</strain>
        <tissue evidence="15">Larvae</tissue>
    </source>
</reference>
<dbReference type="InterPro" id="IPR051066">
    <property type="entry name" value="Trans_reg/Corepressor"/>
</dbReference>
<comment type="subcellular location">
    <subcellularLocation>
        <location evidence="1">Nucleus</location>
    </subcellularLocation>
</comment>
<dbReference type="SMART" id="SM01189">
    <property type="entry name" value="ELM2"/>
    <property type="match status" value="1"/>
</dbReference>
<evidence type="ECO:0000256" key="8">
    <source>
        <dbReference type="ARBA" id="ARBA00023125"/>
    </source>
</evidence>
<evidence type="ECO:0000256" key="12">
    <source>
        <dbReference type="SAM" id="MobiDB-lite"/>
    </source>
</evidence>
<evidence type="ECO:0000256" key="9">
    <source>
        <dbReference type="ARBA" id="ARBA00023163"/>
    </source>
</evidence>
<evidence type="ECO:0000256" key="5">
    <source>
        <dbReference type="ARBA" id="ARBA00022833"/>
    </source>
</evidence>
<proteinExistence type="inferred from homology"/>
<evidence type="ECO:0000256" key="1">
    <source>
        <dbReference type="ARBA" id="ARBA00004123"/>
    </source>
</evidence>
<dbReference type="InterPro" id="IPR000949">
    <property type="entry name" value="ELM2_dom"/>
</dbReference>
<dbReference type="Pfam" id="PF00249">
    <property type="entry name" value="Myb_DNA-binding"/>
    <property type="match status" value="1"/>
</dbReference>
<dbReference type="GO" id="GO:0006357">
    <property type="term" value="P:regulation of transcription by RNA polymerase II"/>
    <property type="evidence" value="ECO:0007669"/>
    <property type="project" value="TreeGrafter"/>
</dbReference>
<dbReference type="InterPro" id="IPR049048">
    <property type="entry name" value="REST_helical"/>
</dbReference>
<dbReference type="OrthoDB" id="10064338at2759"/>
<organism evidence="15 16">
    <name type="scientific">Rhipicephalus sanguineus</name>
    <name type="common">Brown dog tick</name>
    <name type="synonym">Ixodes sanguineus</name>
    <dbReference type="NCBI Taxonomy" id="34632"/>
    <lineage>
        <taxon>Eukaryota</taxon>
        <taxon>Metazoa</taxon>
        <taxon>Ecdysozoa</taxon>
        <taxon>Arthropoda</taxon>
        <taxon>Chelicerata</taxon>
        <taxon>Arachnida</taxon>
        <taxon>Acari</taxon>
        <taxon>Parasitiformes</taxon>
        <taxon>Ixodida</taxon>
        <taxon>Ixodoidea</taxon>
        <taxon>Ixodidae</taxon>
        <taxon>Rhipicephalinae</taxon>
        <taxon>Rhipicephalus</taxon>
        <taxon>Rhipicephalus</taxon>
    </lineage>
</organism>
<dbReference type="PROSITE" id="PS51156">
    <property type="entry name" value="ELM2"/>
    <property type="match status" value="1"/>
</dbReference>
<dbReference type="PANTHER" id="PTHR16089:SF28">
    <property type="entry name" value="REST COREPRESSOR"/>
    <property type="match status" value="1"/>
</dbReference>
<keyword evidence="4" id="KW-0863">Zinc-finger</keyword>
<evidence type="ECO:0000313" key="16">
    <source>
        <dbReference type="Proteomes" id="UP000821837"/>
    </source>
</evidence>
<dbReference type="AlphaFoldDB" id="A0A9D4PVE8"/>
<dbReference type="PROSITE" id="PS51293">
    <property type="entry name" value="SANT"/>
    <property type="match status" value="1"/>
</dbReference>
<evidence type="ECO:0000259" key="14">
    <source>
        <dbReference type="PROSITE" id="PS51293"/>
    </source>
</evidence>
<dbReference type="EMBL" id="JABSTV010001250">
    <property type="protein sequence ID" value="KAH7956457.1"/>
    <property type="molecule type" value="Genomic_DNA"/>
</dbReference>
<dbReference type="Proteomes" id="UP000821837">
    <property type="component" value="Unassembled WGS sequence"/>
</dbReference>
<keyword evidence="9" id="KW-0804">Transcription</keyword>
<evidence type="ECO:0000256" key="4">
    <source>
        <dbReference type="ARBA" id="ARBA00022771"/>
    </source>
</evidence>
<evidence type="ECO:0000256" key="10">
    <source>
        <dbReference type="ARBA" id="ARBA00023242"/>
    </source>
</evidence>
<dbReference type="VEuPathDB" id="VectorBase:RSAN_048462"/>
<protein>
    <recommendedName>
        <fullName evidence="17">REST corepressor 3</fullName>
    </recommendedName>
</protein>
<reference evidence="15" key="1">
    <citation type="journal article" date="2020" name="Cell">
        <title>Large-Scale Comparative Analyses of Tick Genomes Elucidate Their Genetic Diversity and Vector Capacities.</title>
        <authorList>
            <consortium name="Tick Genome and Microbiome Consortium (TIGMIC)"/>
            <person name="Jia N."/>
            <person name="Wang J."/>
            <person name="Shi W."/>
            <person name="Du L."/>
            <person name="Sun Y."/>
            <person name="Zhan W."/>
            <person name="Jiang J.F."/>
            <person name="Wang Q."/>
            <person name="Zhang B."/>
            <person name="Ji P."/>
            <person name="Bell-Sakyi L."/>
            <person name="Cui X.M."/>
            <person name="Yuan T.T."/>
            <person name="Jiang B.G."/>
            <person name="Yang W.F."/>
            <person name="Lam T.T."/>
            <person name="Chang Q.C."/>
            <person name="Ding S.J."/>
            <person name="Wang X.J."/>
            <person name="Zhu J.G."/>
            <person name="Ruan X.D."/>
            <person name="Zhao L."/>
            <person name="Wei J.T."/>
            <person name="Ye R.Z."/>
            <person name="Que T.C."/>
            <person name="Du C.H."/>
            <person name="Zhou Y.H."/>
            <person name="Cheng J.X."/>
            <person name="Dai P.F."/>
            <person name="Guo W.B."/>
            <person name="Han X.H."/>
            <person name="Huang E.J."/>
            <person name="Li L.F."/>
            <person name="Wei W."/>
            <person name="Gao Y.C."/>
            <person name="Liu J.Z."/>
            <person name="Shao H.Z."/>
            <person name="Wang X."/>
            <person name="Wang C.C."/>
            <person name="Yang T.C."/>
            <person name="Huo Q.B."/>
            <person name="Li W."/>
            <person name="Chen H.Y."/>
            <person name="Chen S.E."/>
            <person name="Zhou L.G."/>
            <person name="Ni X.B."/>
            <person name="Tian J.H."/>
            <person name="Sheng Y."/>
            <person name="Liu T."/>
            <person name="Pan Y.S."/>
            <person name="Xia L.Y."/>
            <person name="Li J."/>
            <person name="Zhao F."/>
            <person name="Cao W.C."/>
        </authorList>
    </citation>
    <scope>NUCLEOTIDE SEQUENCE</scope>
    <source>
        <strain evidence="15">Rsan-2018</strain>
    </source>
</reference>
<evidence type="ECO:0000313" key="15">
    <source>
        <dbReference type="EMBL" id="KAH7956457.1"/>
    </source>
</evidence>
<evidence type="ECO:0000256" key="6">
    <source>
        <dbReference type="ARBA" id="ARBA00023015"/>
    </source>
</evidence>